<dbReference type="Proteomes" id="UP001164286">
    <property type="component" value="Unassembled WGS sequence"/>
</dbReference>
<evidence type="ECO:0000256" key="1">
    <source>
        <dbReference type="SAM" id="MobiDB-lite"/>
    </source>
</evidence>
<dbReference type="RefSeq" id="XP_052948865.1">
    <property type="nucleotide sequence ID" value="XM_053090558.1"/>
</dbReference>
<dbReference type="GeneID" id="77729763"/>
<dbReference type="Pfam" id="PF06127">
    <property type="entry name" value="Mpo1-like"/>
    <property type="match status" value="1"/>
</dbReference>
<organism evidence="2 3">
    <name type="scientific">Dioszegia hungarica</name>
    <dbReference type="NCBI Taxonomy" id="4972"/>
    <lineage>
        <taxon>Eukaryota</taxon>
        <taxon>Fungi</taxon>
        <taxon>Dikarya</taxon>
        <taxon>Basidiomycota</taxon>
        <taxon>Agaricomycotina</taxon>
        <taxon>Tremellomycetes</taxon>
        <taxon>Tremellales</taxon>
        <taxon>Bulleribasidiaceae</taxon>
        <taxon>Dioszegia</taxon>
    </lineage>
</organism>
<dbReference type="AlphaFoldDB" id="A0AA38LXW9"/>
<evidence type="ECO:0000313" key="3">
    <source>
        <dbReference type="Proteomes" id="UP001164286"/>
    </source>
</evidence>
<accession>A0AA38LXW9</accession>
<dbReference type="PANTHER" id="PTHR34205:SF2">
    <property type="entry name" value="DUF962 DOMAIN-CONTAINING PROTEIN"/>
    <property type="match status" value="1"/>
</dbReference>
<gene>
    <name evidence="2" type="ORF">MKK02DRAFT_39366</name>
</gene>
<feature type="compositionally biased region" description="Low complexity" evidence="1">
    <location>
        <begin position="201"/>
        <end position="214"/>
    </location>
</feature>
<reference evidence="2" key="1">
    <citation type="journal article" date="2022" name="G3 (Bethesda)">
        <title>High quality genome of the basidiomycete yeast Dioszegia hungarica PDD-24b-2 isolated from cloud water.</title>
        <authorList>
            <person name="Jarrige D."/>
            <person name="Haridas S."/>
            <person name="Bleykasten-Grosshans C."/>
            <person name="Joly M."/>
            <person name="Nadalig T."/>
            <person name="Sancelme M."/>
            <person name="Vuilleumier S."/>
            <person name="Grigoriev I.V."/>
            <person name="Amato P."/>
            <person name="Bringel F."/>
        </authorList>
    </citation>
    <scope>NUCLEOTIDE SEQUENCE</scope>
    <source>
        <strain evidence="2">PDD-24b-2</strain>
    </source>
</reference>
<proteinExistence type="predicted"/>
<dbReference type="PANTHER" id="PTHR34205">
    <property type="entry name" value="TRANSMEMBRANE PROTEIN"/>
    <property type="match status" value="1"/>
</dbReference>
<name>A0AA38LXW9_9TREE</name>
<feature type="region of interest" description="Disordered" evidence="1">
    <location>
        <begin position="197"/>
        <end position="247"/>
    </location>
</feature>
<keyword evidence="3" id="KW-1185">Reference proteome</keyword>
<evidence type="ECO:0000313" key="2">
    <source>
        <dbReference type="EMBL" id="KAI9639088.1"/>
    </source>
</evidence>
<protein>
    <submittedName>
        <fullName evidence="2">Uncharacterized protein</fullName>
    </submittedName>
</protein>
<sequence>MSPRKTLANPSYTPIPHPATPYKTFDSFYPFYLGEHSSRINRLFHLTGSSIALTIYARVLLSLVPRILDVVSKDKALVARLGLRWGLTGKQMGKWLATALVQGYACAWVGHFFVEKNRPATFKYPLYSLRGDFRMLWEYGDGSEKEKQGTTVRVVESSSDAGMGMEIDQDLLGFQAGNGEVVQASRQVVDLLQRMGPASPQSQRQRQNQGQPRPGFGGRGKQGRKGMRGMSGQGKGKGKGWKGDSWVAKVGRAGGVAMAAMKAGARGRGGKGGRRVV</sequence>
<comment type="caution">
    <text evidence="2">The sequence shown here is derived from an EMBL/GenBank/DDBJ whole genome shotgun (WGS) entry which is preliminary data.</text>
</comment>
<dbReference type="EMBL" id="JAKWFO010000001">
    <property type="protein sequence ID" value="KAI9639088.1"/>
    <property type="molecule type" value="Genomic_DNA"/>
</dbReference>
<dbReference type="InterPro" id="IPR009305">
    <property type="entry name" value="Mpo1-like"/>
</dbReference>